<dbReference type="Proteomes" id="UP000051315">
    <property type="component" value="Unassembled WGS sequence"/>
</dbReference>
<gene>
    <name evidence="1" type="ORF">FC15_GL000267</name>
</gene>
<protein>
    <submittedName>
        <fullName evidence="1">Uncharacterized protein</fullName>
    </submittedName>
</protein>
<dbReference type="PATRIC" id="fig|1423735.3.peg.273"/>
<dbReference type="STRING" id="1423735.FC15_GL000267"/>
<comment type="caution">
    <text evidence="1">The sequence shown here is derived from an EMBL/GenBank/DDBJ whole genome shotgun (WGS) entry which is preliminary data.</text>
</comment>
<keyword evidence="2" id="KW-1185">Reference proteome</keyword>
<reference evidence="1 2" key="1">
    <citation type="journal article" date="2015" name="Genome Announc.">
        <title>Expanding the biotechnology potential of lactobacilli through comparative genomics of 213 strains and associated genera.</title>
        <authorList>
            <person name="Sun Z."/>
            <person name="Harris H.M."/>
            <person name="McCann A."/>
            <person name="Guo C."/>
            <person name="Argimon S."/>
            <person name="Zhang W."/>
            <person name="Yang X."/>
            <person name="Jeffery I.B."/>
            <person name="Cooney J.C."/>
            <person name="Kagawa T.F."/>
            <person name="Liu W."/>
            <person name="Song Y."/>
            <person name="Salvetti E."/>
            <person name="Wrobel A."/>
            <person name="Rasinkangas P."/>
            <person name="Parkhill J."/>
            <person name="Rea M.C."/>
            <person name="O'Sullivan O."/>
            <person name="Ritari J."/>
            <person name="Douillard F.P."/>
            <person name="Paul Ross R."/>
            <person name="Yang R."/>
            <person name="Briner A.E."/>
            <person name="Felis G.E."/>
            <person name="de Vos W.M."/>
            <person name="Barrangou R."/>
            <person name="Klaenhammer T.R."/>
            <person name="Caufield P.W."/>
            <person name="Cui Y."/>
            <person name="Zhang H."/>
            <person name="O'Toole P.W."/>
        </authorList>
    </citation>
    <scope>NUCLEOTIDE SEQUENCE [LARGE SCALE GENOMIC DNA]</scope>
    <source>
        <strain evidence="1 2">DSM 17758</strain>
    </source>
</reference>
<sequence length="54" mass="6039">MLTNPDQSMTDEKDHEAQSHDLFCLCSILGSVLTTTNHARFKTNLQSSDDELKA</sequence>
<evidence type="ECO:0000313" key="2">
    <source>
        <dbReference type="Proteomes" id="UP000051315"/>
    </source>
</evidence>
<proteinExistence type="predicted"/>
<dbReference type="EMBL" id="AZFX01000072">
    <property type="protein sequence ID" value="KRM08888.1"/>
    <property type="molecule type" value="Genomic_DNA"/>
</dbReference>
<organism evidence="1 2">
    <name type="scientific">Lapidilactobacillus concavus DSM 17758</name>
    <dbReference type="NCBI Taxonomy" id="1423735"/>
    <lineage>
        <taxon>Bacteria</taxon>
        <taxon>Bacillati</taxon>
        <taxon>Bacillota</taxon>
        <taxon>Bacilli</taxon>
        <taxon>Lactobacillales</taxon>
        <taxon>Lactobacillaceae</taxon>
        <taxon>Lapidilactobacillus</taxon>
    </lineage>
</organism>
<accession>A0A0R1VT07</accession>
<name>A0A0R1VT07_9LACO</name>
<dbReference type="AlphaFoldDB" id="A0A0R1VT07"/>
<evidence type="ECO:0000313" key="1">
    <source>
        <dbReference type="EMBL" id="KRM08888.1"/>
    </source>
</evidence>